<dbReference type="OrthoDB" id="166803at2759"/>
<feature type="domain" description="VTT" evidence="11">
    <location>
        <begin position="99"/>
        <end position="212"/>
    </location>
</feature>
<keyword evidence="8" id="KW-0333">Golgi apparatus</keyword>
<feature type="transmembrane region" description="Helical" evidence="10">
    <location>
        <begin position="180"/>
        <end position="205"/>
    </location>
</feature>
<dbReference type="Pfam" id="PF09335">
    <property type="entry name" value="VTT_dom"/>
    <property type="match status" value="1"/>
</dbReference>
<reference evidence="13" key="1">
    <citation type="journal article" date="2011" name="Proc. Natl. Acad. Sci. U.S.A.">
        <title>Obligate biotrophy features unraveled by the genomic analysis of rust fungi.</title>
        <authorList>
            <person name="Duplessis S."/>
            <person name="Cuomo C.A."/>
            <person name="Lin Y.-C."/>
            <person name="Aerts A."/>
            <person name="Tisserant E."/>
            <person name="Veneault-Fourrey C."/>
            <person name="Joly D.L."/>
            <person name="Hacquard S."/>
            <person name="Amselem J."/>
            <person name="Cantarel B.L."/>
            <person name="Chiu R."/>
            <person name="Coutinho P.M."/>
            <person name="Feau N."/>
            <person name="Field M."/>
            <person name="Frey P."/>
            <person name="Gelhaye E."/>
            <person name="Goldberg J."/>
            <person name="Grabherr M.G."/>
            <person name="Kodira C.D."/>
            <person name="Kohler A."/>
            <person name="Kuees U."/>
            <person name="Lindquist E.A."/>
            <person name="Lucas S.M."/>
            <person name="Mago R."/>
            <person name="Mauceli E."/>
            <person name="Morin E."/>
            <person name="Murat C."/>
            <person name="Pangilinan J.L."/>
            <person name="Park R."/>
            <person name="Pearson M."/>
            <person name="Quesneville H."/>
            <person name="Rouhier N."/>
            <person name="Sakthikumar S."/>
            <person name="Salamov A.A."/>
            <person name="Schmutz J."/>
            <person name="Selles B."/>
            <person name="Shapiro H."/>
            <person name="Tanguay P."/>
            <person name="Tuskan G.A."/>
            <person name="Henrissat B."/>
            <person name="Van de Peer Y."/>
            <person name="Rouze P."/>
            <person name="Ellis J.G."/>
            <person name="Dodds P.N."/>
            <person name="Schein J.E."/>
            <person name="Zhong S."/>
            <person name="Hamelin R.C."/>
            <person name="Grigoriev I.V."/>
            <person name="Szabo L.J."/>
            <person name="Martin F."/>
        </authorList>
    </citation>
    <scope>NUCLEOTIDE SEQUENCE [LARGE SCALE GENOMIC DNA]</scope>
    <source>
        <strain evidence="13">98AG31 / pathotype 3-4-7</strain>
    </source>
</reference>
<dbReference type="GO" id="GO:0000022">
    <property type="term" value="P:mitotic spindle elongation"/>
    <property type="evidence" value="ECO:0007669"/>
    <property type="project" value="TreeGrafter"/>
</dbReference>
<dbReference type="InParanoid" id="F4R4C0"/>
<dbReference type="EMBL" id="GL883090">
    <property type="protein sequence ID" value="EGG13028.1"/>
    <property type="molecule type" value="Genomic_DNA"/>
</dbReference>
<dbReference type="AlphaFoldDB" id="F4R4C0"/>
<dbReference type="GO" id="GO:0016192">
    <property type="term" value="P:vesicle-mediated transport"/>
    <property type="evidence" value="ECO:0007669"/>
    <property type="project" value="TreeGrafter"/>
</dbReference>
<feature type="transmembrane region" description="Helical" evidence="10">
    <location>
        <begin position="77"/>
        <end position="99"/>
    </location>
</feature>
<comment type="subcellular location">
    <subcellularLocation>
        <location evidence="2">Golgi apparatus membrane</location>
        <topology evidence="2">Multi-pass membrane protein</topology>
    </subcellularLocation>
</comment>
<feature type="transmembrane region" description="Helical" evidence="10">
    <location>
        <begin position="38"/>
        <end position="56"/>
    </location>
</feature>
<dbReference type="KEGG" id="mlr:MELLADRAFT_114914"/>
<evidence type="ECO:0000256" key="6">
    <source>
        <dbReference type="ARBA" id="ARBA00022692"/>
    </source>
</evidence>
<evidence type="ECO:0000256" key="10">
    <source>
        <dbReference type="SAM" id="Phobius"/>
    </source>
</evidence>
<organism evidence="13">
    <name type="scientific">Melampsora larici-populina (strain 98AG31 / pathotype 3-4-7)</name>
    <name type="common">Poplar leaf rust fungus</name>
    <dbReference type="NCBI Taxonomy" id="747676"/>
    <lineage>
        <taxon>Eukaryota</taxon>
        <taxon>Fungi</taxon>
        <taxon>Dikarya</taxon>
        <taxon>Basidiomycota</taxon>
        <taxon>Pucciniomycotina</taxon>
        <taxon>Pucciniomycetes</taxon>
        <taxon>Pucciniales</taxon>
        <taxon>Melampsoraceae</taxon>
        <taxon>Melampsora</taxon>
    </lineage>
</organism>
<dbReference type="GO" id="GO:0000139">
    <property type="term" value="C:Golgi membrane"/>
    <property type="evidence" value="ECO:0007669"/>
    <property type="project" value="UniProtKB-SubCell"/>
</dbReference>
<name>F4R4C0_MELLP</name>
<dbReference type="PANTHER" id="PTHR47549:SF1">
    <property type="entry name" value="GOLGI APPARATUS MEMBRANE PROTEIN TVP38"/>
    <property type="match status" value="1"/>
</dbReference>
<evidence type="ECO:0000256" key="4">
    <source>
        <dbReference type="ARBA" id="ARBA00013533"/>
    </source>
</evidence>
<evidence type="ECO:0000256" key="7">
    <source>
        <dbReference type="ARBA" id="ARBA00022989"/>
    </source>
</evidence>
<keyword evidence="9 10" id="KW-0472">Membrane</keyword>
<evidence type="ECO:0000256" key="1">
    <source>
        <dbReference type="ARBA" id="ARBA00002978"/>
    </source>
</evidence>
<dbReference type="VEuPathDB" id="FungiDB:MELLADRAFT_114914"/>
<feature type="transmembrane region" description="Helical" evidence="10">
    <location>
        <begin position="226"/>
        <end position="250"/>
    </location>
</feature>
<dbReference type="STRING" id="747676.F4R4C0"/>
<dbReference type="RefSeq" id="XP_007403966.1">
    <property type="nucleotide sequence ID" value="XM_007403904.1"/>
</dbReference>
<dbReference type="PANTHER" id="PTHR47549">
    <property type="entry name" value="GOLGI APPARATUS MEMBRANE PROTEIN TVP38-RELATED"/>
    <property type="match status" value="1"/>
</dbReference>
<accession>F4R4C0</accession>
<evidence type="ECO:0000256" key="5">
    <source>
        <dbReference type="ARBA" id="ARBA00020673"/>
    </source>
</evidence>
<dbReference type="InterPro" id="IPR032816">
    <property type="entry name" value="VTT_dom"/>
</dbReference>
<evidence type="ECO:0000256" key="8">
    <source>
        <dbReference type="ARBA" id="ARBA00023034"/>
    </source>
</evidence>
<gene>
    <name evidence="12" type="ORF">MELLADRAFT_114914</name>
</gene>
<dbReference type="GeneID" id="18925494"/>
<keyword evidence="6 10" id="KW-0812">Transmembrane</keyword>
<evidence type="ECO:0000256" key="2">
    <source>
        <dbReference type="ARBA" id="ARBA00004653"/>
    </source>
</evidence>
<dbReference type="InterPro" id="IPR051076">
    <property type="entry name" value="Golgi_membrane_TVP38/TMEM64"/>
</dbReference>
<evidence type="ECO:0000313" key="13">
    <source>
        <dbReference type="Proteomes" id="UP000001072"/>
    </source>
</evidence>
<keyword evidence="13" id="KW-1185">Reference proteome</keyword>
<feature type="transmembrane region" description="Helical" evidence="10">
    <location>
        <begin position="111"/>
        <end position="132"/>
    </location>
</feature>
<comment type="function">
    <text evidence="1">Golgi membrane protein involved in vesicular trafficking and spindle migration.</text>
</comment>
<evidence type="ECO:0000256" key="9">
    <source>
        <dbReference type="ARBA" id="ARBA00023136"/>
    </source>
</evidence>
<keyword evidence="7 10" id="KW-1133">Transmembrane helix</keyword>
<evidence type="ECO:0000259" key="11">
    <source>
        <dbReference type="Pfam" id="PF09335"/>
    </source>
</evidence>
<dbReference type="Proteomes" id="UP000001072">
    <property type="component" value="Unassembled WGS sequence"/>
</dbReference>
<sequence>MFSISNSDCLQTIRYQAEQAYSNFQDWYRNLTPIGRRLVGLYAILNILLIGTLLIVSPSRVFRALASWAIELRMSSLGPIYLIILLTVSSFPPVIGFGTLSTLCGFTYGWFWGWIVATIGCLSGSAVSFLVLRRNLPRFQQWLAKQKSFAALRQAVGLKGLPLICLIRLCPFPFTYSNLFFASLTTSCTLTQFLIGTLATAPKLLLHVFIGSRVFQLSSAPGLDRLTIILNIIYIICSAILGGSVSLYLYKATMAQAGAISLEDDSRGPLLPNEEAGVPPQWQVEFEEFVVDEDDEDLNDPPTTPLARQGS</sequence>
<dbReference type="eggNOG" id="KOG3140">
    <property type="taxonomic scope" value="Eukaryota"/>
</dbReference>
<evidence type="ECO:0000256" key="3">
    <source>
        <dbReference type="ARBA" id="ARBA00008640"/>
    </source>
</evidence>
<evidence type="ECO:0000313" key="12">
    <source>
        <dbReference type="EMBL" id="EGG13028.1"/>
    </source>
</evidence>
<proteinExistence type="inferred from homology"/>
<protein>
    <recommendedName>
        <fullName evidence="4">Golgi apparatus membrane protein TVP38</fullName>
    </recommendedName>
    <alternativeName>
        <fullName evidence="5">Golgi apparatus membrane protein tvp38</fullName>
    </alternativeName>
</protein>
<dbReference type="HOGENOM" id="CLU_041954_2_1_1"/>
<comment type="similarity">
    <text evidence="3">Belongs to the TVP38/TMEM64 family.</text>
</comment>